<organism evidence="2">
    <name type="scientific">uncultured Craurococcus sp</name>
    <dbReference type="NCBI Taxonomy" id="1135998"/>
    <lineage>
        <taxon>Bacteria</taxon>
        <taxon>Pseudomonadati</taxon>
        <taxon>Pseudomonadota</taxon>
        <taxon>Alphaproteobacteria</taxon>
        <taxon>Acetobacterales</taxon>
        <taxon>Acetobacteraceae</taxon>
        <taxon>Craurococcus</taxon>
        <taxon>environmental samples</taxon>
    </lineage>
</organism>
<reference evidence="2" key="1">
    <citation type="submission" date="2020-02" db="EMBL/GenBank/DDBJ databases">
        <authorList>
            <person name="Meier V. D."/>
        </authorList>
    </citation>
    <scope>NUCLEOTIDE SEQUENCE</scope>
    <source>
        <strain evidence="2">AVDCRST_MAG27</strain>
    </source>
</reference>
<dbReference type="AlphaFoldDB" id="A0A6J4JPT8"/>
<feature type="compositionally biased region" description="Gly residues" evidence="1">
    <location>
        <begin position="177"/>
        <end position="190"/>
    </location>
</feature>
<feature type="compositionally biased region" description="Basic and acidic residues" evidence="1">
    <location>
        <begin position="222"/>
        <end position="233"/>
    </location>
</feature>
<keyword evidence="2" id="KW-0456">Lyase</keyword>
<sequence length="258" mass="25629">ERGSALRGGGAACRARHHQPAGGAERGECRGRRRARGRGRPGGGRPGDLGRGADRGGAARLLRRGRPEGGLGRAERGAGDGAAWLRRLRPGGADEALDRGGAGACAGGRAGAAAGLRHGRRGGDGQSRPAGGEAEPGRGGGRGVPAAACAAEGHRPPDDCNRRADPGIARPAAWAGECGGAGGGCPGGGARPCTARHRQCAGGGAGEPRHRAAGPRPGRRGALADEPRSERAHQGNRGFPGRPASLRGKEAAALGREI</sequence>
<feature type="compositionally biased region" description="Gly residues" evidence="1">
    <location>
        <begin position="100"/>
        <end position="110"/>
    </location>
</feature>
<name>A0A6J4JPT8_9PROT</name>
<evidence type="ECO:0000256" key="1">
    <source>
        <dbReference type="SAM" id="MobiDB-lite"/>
    </source>
</evidence>
<feature type="region of interest" description="Disordered" evidence="1">
    <location>
        <begin position="1"/>
        <end position="258"/>
    </location>
</feature>
<protein>
    <submittedName>
        <fullName evidence="2">Enoyl-CoA hydratase</fullName>
        <ecNumber evidence="2">4.2.1.17</ecNumber>
    </submittedName>
</protein>
<proteinExistence type="predicted"/>
<gene>
    <name evidence="2" type="ORF">AVDCRST_MAG27-4104</name>
</gene>
<dbReference type="EMBL" id="CADCTD010000176">
    <property type="protein sequence ID" value="CAA9284262.1"/>
    <property type="molecule type" value="Genomic_DNA"/>
</dbReference>
<feature type="compositionally biased region" description="Gly residues" evidence="1">
    <location>
        <begin position="40"/>
        <end position="50"/>
    </location>
</feature>
<feature type="compositionally biased region" description="Gly residues" evidence="1">
    <location>
        <begin position="1"/>
        <end position="11"/>
    </location>
</feature>
<dbReference type="GO" id="GO:0004300">
    <property type="term" value="F:enoyl-CoA hydratase activity"/>
    <property type="evidence" value="ECO:0007669"/>
    <property type="project" value="UniProtKB-EC"/>
</dbReference>
<dbReference type="EC" id="4.2.1.17" evidence="2"/>
<feature type="non-terminal residue" evidence="2">
    <location>
        <position position="258"/>
    </location>
</feature>
<evidence type="ECO:0000313" key="2">
    <source>
        <dbReference type="EMBL" id="CAA9284262.1"/>
    </source>
</evidence>
<accession>A0A6J4JPT8</accession>
<feature type="compositionally biased region" description="Basic and acidic residues" evidence="1">
    <location>
        <begin position="152"/>
        <end position="165"/>
    </location>
</feature>
<feature type="non-terminal residue" evidence="2">
    <location>
        <position position="1"/>
    </location>
</feature>